<sequence>MVIGDVRDLFSEEEDQVEALRARVRAAMAEIDGWTYEAGDGSAHVTVSADGRVLAIELPRGLTDCSLGFGGATEAAWSETSNALAETCRAIVAAVNSARRSAAEAAIDVLRKEFPEAFEHHPASL</sequence>
<evidence type="ECO:0000313" key="1">
    <source>
        <dbReference type="EMBL" id="QXN93395.1"/>
    </source>
</evidence>
<name>A0ABX8RYG0_NOCIO</name>
<dbReference type="EMBL" id="CP078145">
    <property type="protein sequence ID" value="QXN93395.1"/>
    <property type="molecule type" value="Genomic_DNA"/>
</dbReference>
<dbReference type="Proteomes" id="UP000694257">
    <property type="component" value="Chromosome"/>
</dbReference>
<proteinExistence type="predicted"/>
<evidence type="ECO:0000313" key="2">
    <source>
        <dbReference type="Proteomes" id="UP000694257"/>
    </source>
</evidence>
<gene>
    <name evidence="1" type="ORF">KV110_10080</name>
</gene>
<organism evidence="1 2">
    <name type="scientific">Nocardia iowensis</name>
    <dbReference type="NCBI Taxonomy" id="204891"/>
    <lineage>
        <taxon>Bacteria</taxon>
        <taxon>Bacillati</taxon>
        <taxon>Actinomycetota</taxon>
        <taxon>Actinomycetes</taxon>
        <taxon>Mycobacteriales</taxon>
        <taxon>Nocardiaceae</taxon>
        <taxon>Nocardia</taxon>
    </lineage>
</organism>
<reference evidence="1 2" key="1">
    <citation type="submission" date="2021-07" db="EMBL/GenBank/DDBJ databases">
        <title>Whole Genome Sequence of Nocardia Iowensis.</title>
        <authorList>
            <person name="Lamm A."/>
            <person name="Collins-Fairclough A.M."/>
            <person name="Bunk B."/>
            <person name="Sproer C."/>
        </authorList>
    </citation>
    <scope>NUCLEOTIDE SEQUENCE [LARGE SCALE GENOMIC DNA]</scope>
    <source>
        <strain evidence="1 2">NRRL 5646</strain>
    </source>
</reference>
<keyword evidence="2" id="KW-1185">Reference proteome</keyword>
<protein>
    <recommendedName>
        <fullName evidence="3">YbaB/EbfC family DNA-binding protein</fullName>
    </recommendedName>
</protein>
<accession>A0ABX8RYG0</accession>
<evidence type="ECO:0008006" key="3">
    <source>
        <dbReference type="Google" id="ProtNLM"/>
    </source>
</evidence>
<dbReference type="RefSeq" id="WP_218475392.1">
    <property type="nucleotide sequence ID" value="NZ_BAABJN010000001.1"/>
</dbReference>